<protein>
    <submittedName>
        <fullName evidence="1">Uncharacterized protein</fullName>
    </submittedName>
</protein>
<evidence type="ECO:0000313" key="2">
    <source>
        <dbReference type="Proteomes" id="UP000294530"/>
    </source>
</evidence>
<dbReference type="AlphaFoldDB" id="A0A976IFV4"/>
<sequence length="68" mass="7420">MVESEQHASDSLNVVCEGRRVVMPSAPNRSTSRILTSSTLKLLRNVRPSIGSVVLCGLSGLEHKRFIV</sequence>
<organism evidence="1 2">
    <name type="scientific">Bremia lactucae</name>
    <name type="common">Lettuce downy mildew</name>
    <dbReference type="NCBI Taxonomy" id="4779"/>
    <lineage>
        <taxon>Eukaryota</taxon>
        <taxon>Sar</taxon>
        <taxon>Stramenopiles</taxon>
        <taxon>Oomycota</taxon>
        <taxon>Peronosporomycetes</taxon>
        <taxon>Peronosporales</taxon>
        <taxon>Peronosporaceae</taxon>
        <taxon>Bremia</taxon>
    </lineage>
</organism>
<accession>A0A976IFV4</accession>
<dbReference type="GeneID" id="94345440"/>
<comment type="caution">
    <text evidence="1">The sequence shown here is derived from an EMBL/GenBank/DDBJ whole genome shotgun (WGS) entry which is preliminary data.</text>
</comment>
<dbReference type="RefSeq" id="XP_067819653.1">
    <property type="nucleotide sequence ID" value="XM_067959769.1"/>
</dbReference>
<keyword evidence="2" id="KW-1185">Reference proteome</keyword>
<reference evidence="1 2" key="1">
    <citation type="journal article" date="2021" name="Genome Biol.">
        <title>AFLAP: assembly-free linkage analysis pipeline using k-mers from genome sequencing data.</title>
        <authorList>
            <person name="Fletcher K."/>
            <person name="Zhang L."/>
            <person name="Gil J."/>
            <person name="Han R."/>
            <person name="Cavanaugh K."/>
            <person name="Michelmore R."/>
        </authorList>
    </citation>
    <scope>NUCLEOTIDE SEQUENCE [LARGE SCALE GENOMIC DNA]</scope>
    <source>
        <strain evidence="1 2">SF5</strain>
    </source>
</reference>
<gene>
    <name evidence="1" type="ORF">CCR75_001668</name>
</gene>
<proteinExistence type="predicted"/>
<dbReference type="EMBL" id="SHOA02000010">
    <property type="protein sequence ID" value="TDH70154.1"/>
    <property type="molecule type" value="Genomic_DNA"/>
</dbReference>
<dbReference type="KEGG" id="blac:94345440"/>
<evidence type="ECO:0000313" key="1">
    <source>
        <dbReference type="EMBL" id="TDH70154.1"/>
    </source>
</evidence>
<name>A0A976IFV4_BRELC</name>
<dbReference type="Proteomes" id="UP000294530">
    <property type="component" value="Unassembled WGS sequence"/>
</dbReference>